<feature type="compositionally biased region" description="Polar residues" evidence="1">
    <location>
        <begin position="345"/>
        <end position="358"/>
    </location>
</feature>
<dbReference type="CDD" id="cd00014">
    <property type="entry name" value="CH_SF"/>
    <property type="match status" value="1"/>
</dbReference>
<feature type="region of interest" description="Disordered" evidence="1">
    <location>
        <begin position="409"/>
        <end position="428"/>
    </location>
</feature>
<evidence type="ECO:0000256" key="2">
    <source>
        <dbReference type="SAM" id="Phobius"/>
    </source>
</evidence>
<evidence type="ECO:0000256" key="1">
    <source>
        <dbReference type="SAM" id="MobiDB-lite"/>
    </source>
</evidence>
<dbReference type="SUPFAM" id="SSF47576">
    <property type="entry name" value="Calponin-homology domain, CH-domain"/>
    <property type="match status" value="1"/>
</dbReference>
<dbReference type="PANTHER" id="PTHR46756:SF18">
    <property type="entry name" value="GAS2-LIKE PROTEIN PICKLED EGGS"/>
    <property type="match status" value="1"/>
</dbReference>
<dbReference type="Gene3D" id="1.10.418.10">
    <property type="entry name" value="Calponin-like domain"/>
    <property type="match status" value="1"/>
</dbReference>
<feature type="region of interest" description="Disordered" evidence="1">
    <location>
        <begin position="911"/>
        <end position="934"/>
    </location>
</feature>
<dbReference type="PANTHER" id="PTHR46756">
    <property type="entry name" value="TRANSGELIN"/>
    <property type="match status" value="1"/>
</dbReference>
<reference evidence="3 4" key="1">
    <citation type="submission" date="2023-10" db="EMBL/GenBank/DDBJ databases">
        <title>Chromosome-scale genome assembly provides insights into flower coloration mechanisms of Canna indica.</title>
        <authorList>
            <person name="Li C."/>
        </authorList>
    </citation>
    <scope>NUCLEOTIDE SEQUENCE [LARGE SCALE GENOMIC DNA]</scope>
    <source>
        <tissue evidence="3">Flower</tissue>
    </source>
</reference>
<dbReference type="GO" id="GO:0051015">
    <property type="term" value="F:actin filament binding"/>
    <property type="evidence" value="ECO:0007669"/>
    <property type="project" value="TreeGrafter"/>
</dbReference>
<keyword evidence="2" id="KW-1133">Transmembrane helix</keyword>
<keyword evidence="4" id="KW-1185">Reference proteome</keyword>
<proteinExistence type="predicted"/>
<dbReference type="GO" id="GO:0008093">
    <property type="term" value="F:cytoskeletal anchor activity"/>
    <property type="evidence" value="ECO:0007669"/>
    <property type="project" value="TreeGrafter"/>
</dbReference>
<accession>A0AAQ3KAF0</accession>
<evidence type="ECO:0000313" key="3">
    <source>
        <dbReference type="EMBL" id="WOL02807.1"/>
    </source>
</evidence>
<dbReference type="GO" id="GO:0051764">
    <property type="term" value="P:actin crosslink formation"/>
    <property type="evidence" value="ECO:0007669"/>
    <property type="project" value="TreeGrafter"/>
</dbReference>
<dbReference type="EMBL" id="CP136892">
    <property type="protein sequence ID" value="WOL02807.1"/>
    <property type="molecule type" value="Genomic_DNA"/>
</dbReference>
<protein>
    <recommendedName>
        <fullName evidence="5">Calponin-homology (CH) domain-containing protein</fullName>
    </recommendedName>
</protein>
<dbReference type="Proteomes" id="UP001327560">
    <property type="component" value="Chromosome 3"/>
</dbReference>
<gene>
    <name evidence="3" type="ORF">Cni_G11526</name>
</gene>
<evidence type="ECO:0000313" key="4">
    <source>
        <dbReference type="Proteomes" id="UP001327560"/>
    </source>
</evidence>
<dbReference type="GO" id="GO:0005884">
    <property type="term" value="C:actin filament"/>
    <property type="evidence" value="ECO:0007669"/>
    <property type="project" value="TreeGrafter"/>
</dbReference>
<dbReference type="InterPro" id="IPR036872">
    <property type="entry name" value="CH_dom_sf"/>
</dbReference>
<dbReference type="AlphaFoldDB" id="A0AAQ3KAF0"/>
<feature type="region of interest" description="Disordered" evidence="1">
    <location>
        <begin position="342"/>
        <end position="369"/>
    </location>
</feature>
<evidence type="ECO:0008006" key="5">
    <source>
        <dbReference type="Google" id="ProtNLM"/>
    </source>
</evidence>
<organism evidence="3 4">
    <name type="scientific">Canna indica</name>
    <name type="common">Indian-shot</name>
    <dbReference type="NCBI Taxonomy" id="4628"/>
    <lineage>
        <taxon>Eukaryota</taxon>
        <taxon>Viridiplantae</taxon>
        <taxon>Streptophyta</taxon>
        <taxon>Embryophyta</taxon>
        <taxon>Tracheophyta</taxon>
        <taxon>Spermatophyta</taxon>
        <taxon>Magnoliopsida</taxon>
        <taxon>Liliopsida</taxon>
        <taxon>Zingiberales</taxon>
        <taxon>Cannaceae</taxon>
        <taxon>Canna</taxon>
    </lineage>
</organism>
<feature type="compositionally biased region" description="Low complexity" evidence="1">
    <location>
        <begin position="359"/>
        <end position="369"/>
    </location>
</feature>
<sequence length="934" mass="104843">MKRVVRAKSPDVVRVSEASPESTFRELDDVFLQTQTRIWLGEVLHIRFDEQIPIADLLADGELLFQVSKVVWKMLLKKDVELKNSNLFIYERTSFSKSDGRYMPYPKVDSFLKICQILGLTGIDLFSPSDVVEKRDIRRVCMCIRYLSKKAMSRNLSVPDFDIVTYTIAMPTDMVGGLRRSLEQSGWSSSSSGSCSMDFRRLCRQKDYNGHHDHSHDYFSESDEAESSFNELELESPPRDVSFHANIFNLDIESSSQESLNNDNVSKLHARLELEDQVHSENGHQSKQHGESISLDSIGSTCRSITATDKHDVRNYCNNCSQRCFLSHAKFPYEIEAHMGENEKQPYNGSGSENCLPQSSTTDSSMSSITSGEIIKTSAGGAAEQLNSTYDKRDNMTFDCWFQHEEHQGGSPLHTLQSNDGSSRHNNNVLDEKEENLSCDSFEGLHKNSVHVNSKTTADGSADGYALLDYSIKDEQFYSDYSCQNIDDADTVILDSESPGSLLRLPMRNSDSHERGSRCHETRSVDQAADGDEISVHNMKLFLDKTTVPSNNKLHHDKPSGEICLFPVIHTYENDAKLTLLSKVSSNEYITDEFWKDKDAVRPLRCRSYMESDYVGSASKSAEWILASPFINTSERTVSKGQDSRICDGSCQPICQHFCKSTCSGESTEQILPVEEIIIGRSHSSTIICMESHDSSYACLQNMGNNILATPCKTSQQMWSDVQGRNCIGNRDGFGRSGRCGLRNGKANMSNNSDVPFSDNSKDLDPVEYMDTYSVTEVTSERSDTSEILSTWSCSNPRIIDEINDNFSAKENSDIQYQVHLINDAGTTMNHTIPDDTEEGKKGMEECEKNAQITSGKHQERNTGKMVIKSIAGSITLFGALLVFLHLRSKKDKEKNSHAIVRLPAKETSQGVYTTKKVDTSKSTRNYPGERLRF</sequence>
<feature type="compositionally biased region" description="Polar residues" evidence="1">
    <location>
        <begin position="414"/>
        <end position="428"/>
    </location>
</feature>
<keyword evidence="2" id="KW-0472">Membrane</keyword>
<name>A0AAQ3KAF0_9LILI</name>
<feature type="transmembrane region" description="Helical" evidence="2">
    <location>
        <begin position="866"/>
        <end position="887"/>
    </location>
</feature>
<feature type="compositionally biased region" description="Basic and acidic residues" evidence="1">
    <location>
        <begin position="916"/>
        <end position="934"/>
    </location>
</feature>
<keyword evidence="2" id="KW-0812">Transmembrane</keyword>